<evidence type="ECO:0000313" key="1">
    <source>
        <dbReference type="EMBL" id="KAG9477176.1"/>
    </source>
</evidence>
<dbReference type="EMBL" id="WNTK01000010">
    <property type="protein sequence ID" value="KAG9477176.1"/>
    <property type="molecule type" value="Genomic_DNA"/>
</dbReference>
<proteinExistence type="predicted"/>
<dbReference type="AlphaFoldDB" id="A0A8J6EYW3"/>
<dbReference type="OrthoDB" id="10014385at2759"/>
<sequence length="148" mass="16767">MAVLGTKKDFESIQFTLQRENDHLKAQNRRTLTHMRRLCESIKTAPSYKERGRMGSGYCSGLDKVTHDKCNSEGDGTDDRPAADFQVLSVRNEEAELQEMIEKLKDALSLQIKPGQMPSIKQELLHTAGQVSRCYTDLISKIIEPTLR</sequence>
<reference evidence="1" key="1">
    <citation type="thesis" date="2020" institute="ProQuest LLC" country="789 East Eisenhower Parkway, Ann Arbor, MI, USA">
        <title>Comparative Genomics and Chromosome Evolution.</title>
        <authorList>
            <person name="Mudd A.B."/>
        </authorList>
    </citation>
    <scope>NUCLEOTIDE SEQUENCE</scope>
    <source>
        <strain evidence="1">HN-11 Male</strain>
        <tissue evidence="1">Kidney and liver</tissue>
    </source>
</reference>
<keyword evidence="2" id="KW-1185">Reference proteome</keyword>
<gene>
    <name evidence="1" type="ORF">GDO78_002529</name>
</gene>
<name>A0A8J6EYW3_ELECQ</name>
<organism evidence="1 2">
    <name type="scientific">Eleutherodactylus coqui</name>
    <name type="common">Puerto Rican coqui</name>
    <dbReference type="NCBI Taxonomy" id="57060"/>
    <lineage>
        <taxon>Eukaryota</taxon>
        <taxon>Metazoa</taxon>
        <taxon>Chordata</taxon>
        <taxon>Craniata</taxon>
        <taxon>Vertebrata</taxon>
        <taxon>Euteleostomi</taxon>
        <taxon>Amphibia</taxon>
        <taxon>Batrachia</taxon>
        <taxon>Anura</taxon>
        <taxon>Neobatrachia</taxon>
        <taxon>Hyloidea</taxon>
        <taxon>Eleutherodactylidae</taxon>
        <taxon>Eleutherodactylinae</taxon>
        <taxon>Eleutherodactylus</taxon>
        <taxon>Eleutherodactylus</taxon>
    </lineage>
</organism>
<evidence type="ECO:0000313" key="2">
    <source>
        <dbReference type="Proteomes" id="UP000770717"/>
    </source>
</evidence>
<accession>A0A8J6EYW3</accession>
<protein>
    <submittedName>
        <fullName evidence="1">Uncharacterized protein</fullName>
    </submittedName>
</protein>
<comment type="caution">
    <text evidence="1">The sequence shown here is derived from an EMBL/GenBank/DDBJ whole genome shotgun (WGS) entry which is preliminary data.</text>
</comment>
<dbReference type="Proteomes" id="UP000770717">
    <property type="component" value="Unassembled WGS sequence"/>
</dbReference>